<dbReference type="Proteomes" id="UP000326881">
    <property type="component" value="Plasmid unnamed"/>
</dbReference>
<protein>
    <submittedName>
        <fullName evidence="2">PAS domain-containing protein</fullName>
    </submittedName>
</protein>
<name>A0A5Q0CHR2_9HYPH</name>
<proteinExistence type="predicted"/>
<dbReference type="RefSeq" id="WP_153273906.1">
    <property type="nucleotide sequence ID" value="NZ_CP043499.1"/>
</dbReference>
<dbReference type="KEGG" id="rgr:FZ934_27590"/>
<keyword evidence="2" id="KW-0614">Plasmid</keyword>
<dbReference type="EMBL" id="CP043499">
    <property type="protein sequence ID" value="QFY63967.1"/>
    <property type="molecule type" value="Genomic_DNA"/>
</dbReference>
<evidence type="ECO:0000313" key="3">
    <source>
        <dbReference type="Proteomes" id="UP000326881"/>
    </source>
</evidence>
<accession>A0A5Q0CHR2</accession>
<sequence length="120" mass="13049">MAEILSISPVEAGIFAWDLSKNLVYGDSALATLFGLSAKETAHGLPVEDYLERVHPDDRPRLAKVIRDTILSQLPLQESYRAQQKNGIYVAVVCFGRSFSDRSGIPVLYSGIVIPAGDDG</sequence>
<geneLocation type="plasmid" evidence="2 3">
    <name>unnamed</name>
</geneLocation>
<feature type="domain" description="PAS" evidence="1">
    <location>
        <begin position="1"/>
        <end position="73"/>
    </location>
</feature>
<dbReference type="OrthoDB" id="7905807at2"/>
<dbReference type="InterPro" id="IPR035965">
    <property type="entry name" value="PAS-like_dom_sf"/>
</dbReference>
<evidence type="ECO:0000259" key="1">
    <source>
        <dbReference type="PROSITE" id="PS50112"/>
    </source>
</evidence>
<dbReference type="Gene3D" id="3.30.450.20">
    <property type="entry name" value="PAS domain"/>
    <property type="match status" value="1"/>
</dbReference>
<keyword evidence="3" id="KW-1185">Reference proteome</keyword>
<dbReference type="InterPro" id="IPR013655">
    <property type="entry name" value="PAS_fold_3"/>
</dbReference>
<evidence type="ECO:0000313" key="2">
    <source>
        <dbReference type="EMBL" id="QFY63967.1"/>
    </source>
</evidence>
<gene>
    <name evidence="2" type="ORF">FZ934_27590</name>
</gene>
<dbReference type="SUPFAM" id="SSF55785">
    <property type="entry name" value="PYP-like sensor domain (PAS domain)"/>
    <property type="match status" value="1"/>
</dbReference>
<dbReference type="Pfam" id="PF08447">
    <property type="entry name" value="PAS_3"/>
    <property type="match status" value="1"/>
</dbReference>
<organism evidence="2 3">
    <name type="scientific">Rhizobium grahamii</name>
    <dbReference type="NCBI Taxonomy" id="1120045"/>
    <lineage>
        <taxon>Bacteria</taxon>
        <taxon>Pseudomonadati</taxon>
        <taxon>Pseudomonadota</taxon>
        <taxon>Alphaproteobacteria</taxon>
        <taxon>Hyphomicrobiales</taxon>
        <taxon>Rhizobiaceae</taxon>
        <taxon>Rhizobium/Agrobacterium group</taxon>
        <taxon>Rhizobium</taxon>
    </lineage>
</organism>
<dbReference type="InterPro" id="IPR000014">
    <property type="entry name" value="PAS"/>
</dbReference>
<reference evidence="2 3" key="1">
    <citation type="submission" date="2019-08" db="EMBL/GenBank/DDBJ databases">
        <title>Prosopis cineraria nodule microbiome.</title>
        <authorList>
            <person name="Ali R."/>
            <person name="Chaluvadi S.R."/>
            <person name="Wang X."/>
        </authorList>
    </citation>
    <scope>NUCLEOTIDE SEQUENCE [LARGE SCALE GENOMIC DNA]</scope>
    <source>
        <strain evidence="2 3">BG7</strain>
        <plasmid evidence="2 3">unnamed</plasmid>
    </source>
</reference>
<dbReference type="PROSITE" id="PS50112">
    <property type="entry name" value="PAS"/>
    <property type="match status" value="1"/>
</dbReference>
<dbReference type="CDD" id="cd00130">
    <property type="entry name" value="PAS"/>
    <property type="match status" value="1"/>
</dbReference>
<dbReference type="AlphaFoldDB" id="A0A5Q0CHR2"/>